<organism evidence="1 2">
    <name type="scientific">Tanacetum coccineum</name>
    <dbReference type="NCBI Taxonomy" id="301880"/>
    <lineage>
        <taxon>Eukaryota</taxon>
        <taxon>Viridiplantae</taxon>
        <taxon>Streptophyta</taxon>
        <taxon>Embryophyta</taxon>
        <taxon>Tracheophyta</taxon>
        <taxon>Spermatophyta</taxon>
        <taxon>Magnoliopsida</taxon>
        <taxon>eudicotyledons</taxon>
        <taxon>Gunneridae</taxon>
        <taxon>Pentapetalae</taxon>
        <taxon>asterids</taxon>
        <taxon>campanulids</taxon>
        <taxon>Asterales</taxon>
        <taxon>Asteraceae</taxon>
        <taxon>Asteroideae</taxon>
        <taxon>Anthemideae</taxon>
        <taxon>Anthemidinae</taxon>
        <taxon>Tanacetum</taxon>
    </lineage>
</organism>
<dbReference type="EMBL" id="BQNB010020386">
    <property type="protein sequence ID" value="GJT95420.1"/>
    <property type="molecule type" value="Genomic_DNA"/>
</dbReference>
<dbReference type="Proteomes" id="UP001151760">
    <property type="component" value="Unassembled WGS sequence"/>
</dbReference>
<evidence type="ECO:0000313" key="2">
    <source>
        <dbReference type="Proteomes" id="UP001151760"/>
    </source>
</evidence>
<sequence length="187" mass="21359">MDEQLNCLLLKVQSDAFTTQIAALHKELQAAKLSAYSRHGAGGDQGSRIPRSMRLDVPKFNEVYLDGWIFAINEYFELLETTPEQRLRIIGFNLEGDVAKCLQLIQLPLLAIKWISLTERQKRLNNRLCFNCDNKWMRGHKCPGKFLLLMADEGDDLGREIPANPAYYLEDKVISEGERNDTTEDKG</sequence>
<reference evidence="1" key="1">
    <citation type="journal article" date="2022" name="Int. J. Mol. Sci.">
        <title>Draft Genome of Tanacetum Coccineum: Genomic Comparison of Closely Related Tanacetum-Family Plants.</title>
        <authorList>
            <person name="Yamashiro T."/>
            <person name="Shiraishi A."/>
            <person name="Nakayama K."/>
            <person name="Satake H."/>
        </authorList>
    </citation>
    <scope>NUCLEOTIDE SEQUENCE</scope>
</reference>
<evidence type="ECO:0000313" key="1">
    <source>
        <dbReference type="EMBL" id="GJT95420.1"/>
    </source>
</evidence>
<reference evidence="1" key="2">
    <citation type="submission" date="2022-01" db="EMBL/GenBank/DDBJ databases">
        <authorList>
            <person name="Yamashiro T."/>
            <person name="Shiraishi A."/>
            <person name="Satake H."/>
            <person name="Nakayama K."/>
        </authorList>
    </citation>
    <scope>NUCLEOTIDE SEQUENCE</scope>
</reference>
<keyword evidence="2" id="KW-1185">Reference proteome</keyword>
<gene>
    <name evidence="1" type="ORF">Tco_1090938</name>
</gene>
<name>A0ABQ5I5Q1_9ASTR</name>
<accession>A0ABQ5I5Q1</accession>
<comment type="caution">
    <text evidence="1">The sequence shown here is derived from an EMBL/GenBank/DDBJ whole genome shotgun (WGS) entry which is preliminary data.</text>
</comment>
<protein>
    <submittedName>
        <fullName evidence="1">Uncharacterized protein</fullName>
    </submittedName>
</protein>
<proteinExistence type="predicted"/>